<evidence type="ECO:0000313" key="3">
    <source>
        <dbReference type="Proteomes" id="UP000187429"/>
    </source>
</evidence>
<proteinExistence type="predicted"/>
<name>A0A1R1Y4Z3_9FUNG</name>
<dbReference type="AlphaFoldDB" id="A0A1R1Y4Z3"/>
<keyword evidence="3" id="KW-1185">Reference proteome</keyword>
<sequence length="410" mass="45295">MGKGSNSLPKSWYWDVQPAKFVATHFGTVHSNWTGKNQKACFRCGECKVRYSVSEFYLSILKGSEEKLPAETGLDSIQLPHSPRKKVDPAQPIYLDLNSKKIPGDNIGLAAIKPGIMGSIGERSVSETPGELVVSDTEAEVLLDMEIEAAVSHITFNSEYLENFKAVVWKDTTINKKLGLPCPLIRTPESSSGVDSLIDSAGTIIDTPSGSNDKEHASAGDISPAISSYFNKSLFGDFSPIKQLVISGSKTQLLSDSDYNSRPLSDFIIKKSAKSNKRLSHSSSRSSKRPHISISIYVTNDAFSHRMNLHLNDVKEKIKKNRSPNQDQIQKLQEENKFLQKQLAIQTKRIDRLTQQSKNISQQPKQMNSLPNFVPATVPTTQSISFNFGTHANPVSLPPQNLNTNGQMSY</sequence>
<evidence type="ECO:0000313" key="2">
    <source>
        <dbReference type="EMBL" id="OMJ22051.1"/>
    </source>
</evidence>
<dbReference type="EMBL" id="LSSM01002347">
    <property type="protein sequence ID" value="OMJ22051.1"/>
    <property type="molecule type" value="Genomic_DNA"/>
</dbReference>
<feature type="coiled-coil region" evidence="1">
    <location>
        <begin position="329"/>
        <end position="363"/>
    </location>
</feature>
<reference evidence="3" key="1">
    <citation type="submission" date="2017-01" db="EMBL/GenBank/DDBJ databases">
        <authorList>
            <person name="Wang Y."/>
            <person name="White M."/>
            <person name="Kvist S."/>
            <person name="Moncalvo J.-M."/>
        </authorList>
    </citation>
    <scope>NUCLEOTIDE SEQUENCE [LARGE SCALE GENOMIC DNA]</scope>
    <source>
        <strain evidence="3">ID-206-W2</strain>
    </source>
</reference>
<dbReference type="OrthoDB" id="5575405at2759"/>
<keyword evidence="1" id="KW-0175">Coiled coil</keyword>
<gene>
    <name evidence="2" type="ORF">AYI69_g5557</name>
</gene>
<dbReference type="Proteomes" id="UP000187429">
    <property type="component" value="Unassembled WGS sequence"/>
</dbReference>
<organism evidence="2 3">
    <name type="scientific">Smittium culicis</name>
    <dbReference type="NCBI Taxonomy" id="133412"/>
    <lineage>
        <taxon>Eukaryota</taxon>
        <taxon>Fungi</taxon>
        <taxon>Fungi incertae sedis</taxon>
        <taxon>Zoopagomycota</taxon>
        <taxon>Kickxellomycotina</taxon>
        <taxon>Harpellomycetes</taxon>
        <taxon>Harpellales</taxon>
        <taxon>Legeriomycetaceae</taxon>
        <taxon>Smittium</taxon>
    </lineage>
</organism>
<evidence type="ECO:0000256" key="1">
    <source>
        <dbReference type="SAM" id="Coils"/>
    </source>
</evidence>
<accession>A0A1R1Y4Z3</accession>
<protein>
    <submittedName>
        <fullName evidence="2">Uncharacterized protein</fullName>
    </submittedName>
</protein>
<comment type="caution">
    <text evidence="2">The sequence shown here is derived from an EMBL/GenBank/DDBJ whole genome shotgun (WGS) entry which is preliminary data.</text>
</comment>